<dbReference type="Pfam" id="PF13499">
    <property type="entry name" value="EF-hand_7"/>
    <property type="match status" value="2"/>
</dbReference>
<dbReference type="CDD" id="cd00051">
    <property type="entry name" value="EFh"/>
    <property type="match status" value="2"/>
</dbReference>
<sequence length="162" mass="19014">ILIKSLIDKVFKERFKYQKNQTNCLETILEYKKAFSFFDENDDGQITLRELESAMNRCGQYPTKLELKRIMIEADKDKNGVITYDEFVTLMKGNENRTKFSSEQIREQFDLFDKDKDGFIERAEMTQIVQELALDNMFPENVIDEMFLEADVDGDGKISFEG</sequence>
<dbReference type="PROSITE" id="PS00018">
    <property type="entry name" value="EF_HAND_1"/>
    <property type="match status" value="3"/>
</dbReference>
<dbReference type="SMART" id="SM00054">
    <property type="entry name" value="EFh"/>
    <property type="match status" value="4"/>
</dbReference>
<proteinExistence type="predicted"/>
<dbReference type="PANTHER" id="PTHR23048:SF0">
    <property type="entry name" value="CALMODULIN LIKE 3"/>
    <property type="match status" value="1"/>
</dbReference>
<gene>
    <name evidence="4" type="ORF">EVEC_LOCUS11857</name>
</gene>
<feature type="domain" description="EF-hand" evidence="3">
    <location>
        <begin position="26"/>
        <end position="61"/>
    </location>
</feature>
<evidence type="ECO:0000313" key="5">
    <source>
        <dbReference type="Proteomes" id="UP000274131"/>
    </source>
</evidence>
<reference evidence="4 5" key="2">
    <citation type="submission" date="2018-10" db="EMBL/GenBank/DDBJ databases">
        <authorList>
            <consortium name="Pathogen Informatics"/>
        </authorList>
    </citation>
    <scope>NUCLEOTIDE SEQUENCE [LARGE SCALE GENOMIC DNA]</scope>
</reference>
<evidence type="ECO:0000256" key="1">
    <source>
        <dbReference type="ARBA" id="ARBA00022737"/>
    </source>
</evidence>
<dbReference type="InterPro" id="IPR011992">
    <property type="entry name" value="EF-hand-dom_pair"/>
</dbReference>
<keyword evidence="5" id="KW-1185">Reference proteome</keyword>
<dbReference type="FunFam" id="1.10.238.10:FF:000178">
    <property type="entry name" value="Calmodulin-2 A"/>
    <property type="match status" value="1"/>
</dbReference>
<name>A0A0N4VNW1_ENTVE</name>
<keyword evidence="2" id="KW-0106">Calcium</keyword>
<reference evidence="6" key="1">
    <citation type="submission" date="2017-02" db="UniProtKB">
        <authorList>
            <consortium name="WormBaseParasite"/>
        </authorList>
    </citation>
    <scope>IDENTIFICATION</scope>
</reference>
<evidence type="ECO:0000256" key="2">
    <source>
        <dbReference type="ARBA" id="ARBA00022837"/>
    </source>
</evidence>
<dbReference type="Proteomes" id="UP000274131">
    <property type="component" value="Unassembled WGS sequence"/>
</dbReference>
<dbReference type="PANTHER" id="PTHR23048">
    <property type="entry name" value="MYOSIN LIGHT CHAIN 1, 3"/>
    <property type="match status" value="1"/>
</dbReference>
<evidence type="ECO:0000313" key="4">
    <source>
        <dbReference type="EMBL" id="VDD97106.1"/>
    </source>
</evidence>
<dbReference type="GO" id="GO:0005509">
    <property type="term" value="F:calcium ion binding"/>
    <property type="evidence" value="ECO:0007669"/>
    <property type="project" value="InterPro"/>
</dbReference>
<evidence type="ECO:0000259" key="3">
    <source>
        <dbReference type="PROSITE" id="PS50222"/>
    </source>
</evidence>
<dbReference type="GO" id="GO:0016460">
    <property type="term" value="C:myosin II complex"/>
    <property type="evidence" value="ECO:0007669"/>
    <property type="project" value="TreeGrafter"/>
</dbReference>
<dbReference type="OrthoDB" id="26525at2759"/>
<dbReference type="SUPFAM" id="SSF47473">
    <property type="entry name" value="EF-hand"/>
    <property type="match status" value="1"/>
</dbReference>
<dbReference type="AlphaFoldDB" id="A0A0N4VNW1"/>
<dbReference type="EMBL" id="UXUI01012846">
    <property type="protein sequence ID" value="VDD97106.1"/>
    <property type="molecule type" value="Genomic_DNA"/>
</dbReference>
<evidence type="ECO:0000313" key="6">
    <source>
        <dbReference type="WBParaSite" id="EVEC_0001268401-mRNA-1"/>
    </source>
</evidence>
<dbReference type="InterPro" id="IPR018247">
    <property type="entry name" value="EF_Hand_1_Ca_BS"/>
</dbReference>
<dbReference type="PROSITE" id="PS50222">
    <property type="entry name" value="EF_HAND_2"/>
    <property type="match status" value="4"/>
</dbReference>
<dbReference type="InterPro" id="IPR002048">
    <property type="entry name" value="EF_hand_dom"/>
</dbReference>
<organism evidence="6">
    <name type="scientific">Enterobius vermicularis</name>
    <name type="common">Human pinworm</name>
    <dbReference type="NCBI Taxonomy" id="51028"/>
    <lineage>
        <taxon>Eukaryota</taxon>
        <taxon>Metazoa</taxon>
        <taxon>Ecdysozoa</taxon>
        <taxon>Nematoda</taxon>
        <taxon>Chromadorea</taxon>
        <taxon>Rhabditida</taxon>
        <taxon>Spirurina</taxon>
        <taxon>Oxyuridomorpha</taxon>
        <taxon>Oxyuroidea</taxon>
        <taxon>Oxyuridae</taxon>
        <taxon>Enterobius</taxon>
    </lineage>
</organism>
<keyword evidence="1" id="KW-0677">Repeat</keyword>
<dbReference type="InterPro" id="IPR050230">
    <property type="entry name" value="CALM/Myosin/TropC-like"/>
</dbReference>
<feature type="domain" description="EF-hand" evidence="3">
    <location>
        <begin position="138"/>
        <end position="162"/>
    </location>
</feature>
<feature type="domain" description="EF-hand" evidence="3">
    <location>
        <begin position="62"/>
        <end position="97"/>
    </location>
</feature>
<dbReference type="STRING" id="51028.A0A0N4VNW1"/>
<dbReference type="Gene3D" id="1.10.238.10">
    <property type="entry name" value="EF-hand"/>
    <property type="match status" value="2"/>
</dbReference>
<accession>A0A0N4VNW1</accession>
<feature type="domain" description="EF-hand" evidence="3">
    <location>
        <begin position="100"/>
        <end position="135"/>
    </location>
</feature>
<dbReference type="WBParaSite" id="EVEC_0001268401-mRNA-1">
    <property type="protein sequence ID" value="EVEC_0001268401-mRNA-1"/>
    <property type="gene ID" value="EVEC_0001268401"/>
</dbReference>
<protein>
    <submittedName>
        <fullName evidence="6">Calmodulin</fullName>
    </submittedName>
</protein>